<evidence type="ECO:0000313" key="4">
    <source>
        <dbReference type="RefSeq" id="XP_033569933.1"/>
    </source>
</evidence>
<feature type="compositionally biased region" description="Low complexity" evidence="1">
    <location>
        <begin position="39"/>
        <end position="61"/>
    </location>
</feature>
<evidence type="ECO:0000313" key="2">
    <source>
        <dbReference type="EMBL" id="KAF2802969.1"/>
    </source>
</evidence>
<dbReference type="Proteomes" id="UP000504636">
    <property type="component" value="Unplaced"/>
</dbReference>
<feature type="region of interest" description="Disordered" evidence="1">
    <location>
        <begin position="1"/>
        <end position="69"/>
    </location>
</feature>
<dbReference type="RefSeq" id="XP_033569933.1">
    <property type="nucleotide sequence ID" value="XM_033726921.1"/>
</dbReference>
<gene>
    <name evidence="2 4" type="ORF">BDZ99DRAFT_548246</name>
</gene>
<dbReference type="EMBL" id="MU003720">
    <property type="protein sequence ID" value="KAF2802969.1"/>
    <property type="molecule type" value="Genomic_DNA"/>
</dbReference>
<keyword evidence="3" id="KW-1185">Reference proteome</keyword>
<feature type="compositionally biased region" description="Polar residues" evidence="1">
    <location>
        <begin position="10"/>
        <end position="19"/>
    </location>
</feature>
<dbReference type="AlphaFoldDB" id="A0A6A6Y2V2"/>
<accession>A0A6A6Y2V2</accession>
<reference evidence="4" key="2">
    <citation type="submission" date="2020-04" db="EMBL/GenBank/DDBJ databases">
        <authorList>
            <consortium name="NCBI Genome Project"/>
        </authorList>
    </citation>
    <scope>NUCLEOTIDE SEQUENCE</scope>
    <source>
        <strain evidence="4">CBS 304.34</strain>
    </source>
</reference>
<reference evidence="4" key="3">
    <citation type="submission" date="2025-04" db="UniProtKB">
        <authorList>
            <consortium name="RefSeq"/>
        </authorList>
    </citation>
    <scope>IDENTIFICATION</scope>
    <source>
        <strain evidence="4">CBS 304.34</strain>
    </source>
</reference>
<dbReference type="OrthoDB" id="2156052at2759"/>
<evidence type="ECO:0000313" key="3">
    <source>
        <dbReference type="Proteomes" id="UP000504636"/>
    </source>
</evidence>
<protein>
    <submittedName>
        <fullName evidence="2 4">Uncharacterized protein</fullName>
    </submittedName>
</protein>
<evidence type="ECO:0000256" key="1">
    <source>
        <dbReference type="SAM" id="MobiDB-lite"/>
    </source>
</evidence>
<reference evidence="2 4" key="1">
    <citation type="journal article" date="2020" name="Stud. Mycol.">
        <title>101 Dothideomycetes genomes: a test case for predicting lifestyles and emergence of pathogens.</title>
        <authorList>
            <person name="Haridas S."/>
            <person name="Albert R."/>
            <person name="Binder M."/>
            <person name="Bloem J."/>
            <person name="Labutti K."/>
            <person name="Salamov A."/>
            <person name="Andreopoulos B."/>
            <person name="Baker S."/>
            <person name="Barry K."/>
            <person name="Bills G."/>
            <person name="Bluhm B."/>
            <person name="Cannon C."/>
            <person name="Castanera R."/>
            <person name="Culley D."/>
            <person name="Daum C."/>
            <person name="Ezra D."/>
            <person name="Gonzalez J."/>
            <person name="Henrissat B."/>
            <person name="Kuo A."/>
            <person name="Liang C."/>
            <person name="Lipzen A."/>
            <person name="Lutzoni F."/>
            <person name="Magnuson J."/>
            <person name="Mondo S."/>
            <person name="Nolan M."/>
            <person name="Ohm R."/>
            <person name="Pangilinan J."/>
            <person name="Park H.-J."/>
            <person name="Ramirez L."/>
            <person name="Alfaro M."/>
            <person name="Sun H."/>
            <person name="Tritt A."/>
            <person name="Yoshinaga Y."/>
            <person name="Zwiers L.-H."/>
            <person name="Turgeon B."/>
            <person name="Goodwin S."/>
            <person name="Spatafora J."/>
            <person name="Crous P."/>
            <person name="Grigoriev I."/>
        </authorList>
    </citation>
    <scope>NUCLEOTIDE SEQUENCE</scope>
    <source>
        <strain evidence="2 4">CBS 304.34</strain>
    </source>
</reference>
<proteinExistence type="predicted"/>
<dbReference type="GeneID" id="54467814"/>
<organism evidence="2">
    <name type="scientific">Mytilinidion resinicola</name>
    <dbReference type="NCBI Taxonomy" id="574789"/>
    <lineage>
        <taxon>Eukaryota</taxon>
        <taxon>Fungi</taxon>
        <taxon>Dikarya</taxon>
        <taxon>Ascomycota</taxon>
        <taxon>Pezizomycotina</taxon>
        <taxon>Dothideomycetes</taxon>
        <taxon>Pleosporomycetidae</taxon>
        <taxon>Mytilinidiales</taxon>
        <taxon>Mytilinidiaceae</taxon>
        <taxon>Mytilinidion</taxon>
    </lineage>
</organism>
<sequence>MSPIKLRQRPAQTGSPHSSRPQDQHGPSDEEPDPDTPSRPRSLPQRPSRSQATTGSSSSGRTSHRRAEGGQYCTQKCLLGLVKGGSLDASCPNVRDHGENRYRIDRPAFLDLIRRQLSEDMDTDCKPVGVPGACGVLF</sequence>
<name>A0A6A6Y2V2_9PEZI</name>